<feature type="transmembrane region" description="Helical" evidence="1">
    <location>
        <begin position="62"/>
        <end position="83"/>
    </location>
</feature>
<organism evidence="4">
    <name type="scientific">Candidatus Kentrum eta</name>
    <dbReference type="NCBI Taxonomy" id="2126337"/>
    <lineage>
        <taxon>Bacteria</taxon>
        <taxon>Pseudomonadati</taxon>
        <taxon>Pseudomonadota</taxon>
        <taxon>Gammaproteobacteria</taxon>
        <taxon>Candidatus Kentrum</taxon>
    </lineage>
</organism>
<proteinExistence type="predicted"/>
<name>A0A450VFK9_9GAMM</name>
<gene>
    <name evidence="2" type="ORF">BECKH772A_GA0070896_101367</name>
    <name evidence="3" type="ORF">BECKH772B_GA0070898_101362</name>
    <name evidence="4" type="ORF">BECKH772C_GA0070978_101341</name>
</gene>
<keyword evidence="1" id="KW-1133">Transmembrane helix</keyword>
<reference evidence="4" key="1">
    <citation type="submission" date="2019-02" db="EMBL/GenBank/DDBJ databases">
        <authorList>
            <person name="Gruber-Vodicka R. H."/>
            <person name="Seah K. B. B."/>
        </authorList>
    </citation>
    <scope>NUCLEOTIDE SEQUENCE</scope>
    <source>
        <strain evidence="4">BECK_SA2B12</strain>
        <strain evidence="2">BECK_SA2B15</strain>
        <strain evidence="3">BECK_SA2B20</strain>
    </source>
</reference>
<evidence type="ECO:0000313" key="4">
    <source>
        <dbReference type="EMBL" id="VFK03538.1"/>
    </source>
</evidence>
<evidence type="ECO:0000256" key="1">
    <source>
        <dbReference type="SAM" id="Phobius"/>
    </source>
</evidence>
<dbReference type="EMBL" id="CAADFG010000136">
    <property type="protein sequence ID" value="VFJ98317.1"/>
    <property type="molecule type" value="Genomic_DNA"/>
</dbReference>
<dbReference type="EMBL" id="CAADFI010000136">
    <property type="protein sequence ID" value="VFJ98501.1"/>
    <property type="molecule type" value="Genomic_DNA"/>
</dbReference>
<dbReference type="AlphaFoldDB" id="A0A450VFK9"/>
<accession>A0A450VFK9</accession>
<protein>
    <submittedName>
        <fullName evidence="4">Uncharacterized protein</fullName>
    </submittedName>
</protein>
<dbReference type="EMBL" id="CAADFJ010000134">
    <property type="protein sequence ID" value="VFK03538.1"/>
    <property type="molecule type" value="Genomic_DNA"/>
</dbReference>
<keyword evidence="1" id="KW-0472">Membrane</keyword>
<evidence type="ECO:0000313" key="2">
    <source>
        <dbReference type="EMBL" id="VFJ98317.1"/>
    </source>
</evidence>
<sequence length="84" mass="9296">MSITWKNASDLLPRSLGKALDVFGLDDVLPKAMGVLAESFGAVRKNEWEFLRRSQPRRGSQAVGGTVLVISILIKIICLPFHFI</sequence>
<evidence type="ECO:0000313" key="3">
    <source>
        <dbReference type="EMBL" id="VFJ98501.1"/>
    </source>
</evidence>
<keyword evidence="1" id="KW-0812">Transmembrane</keyword>